<accession>A0ABR2TBL0</accession>
<comment type="caution">
    <text evidence="1">The sequence shown here is derived from an EMBL/GenBank/DDBJ whole genome shotgun (WGS) entry which is preliminary data.</text>
</comment>
<reference evidence="1 2" key="1">
    <citation type="journal article" date="2024" name="G3 (Bethesda)">
        <title>Genome assembly of Hibiscus sabdariffa L. provides insights into metabolisms of medicinal natural products.</title>
        <authorList>
            <person name="Kim T."/>
        </authorList>
    </citation>
    <scope>NUCLEOTIDE SEQUENCE [LARGE SCALE GENOMIC DNA]</scope>
    <source>
        <strain evidence="1">TK-2024</strain>
        <tissue evidence="1">Old leaves</tissue>
    </source>
</reference>
<name>A0ABR2TBL0_9ROSI</name>
<keyword evidence="2" id="KW-1185">Reference proteome</keyword>
<dbReference type="EMBL" id="JBBPBN010000007">
    <property type="protein sequence ID" value="KAK9034612.1"/>
    <property type="molecule type" value="Genomic_DNA"/>
</dbReference>
<gene>
    <name evidence="1" type="ORF">V6N11_050769</name>
</gene>
<sequence>MEKLSHMGFHPDVEDVQLNLKLDPKDSFVHAKERERLTLRSSEEVRDLAINSLWEDVESGSRKTKDPWAKAIDENFNEGFSNVFGDNVSRPLLENHSDGESGRAFFSEMEPIRLNKRGIKGKRYSSLDLQDKKIIATERKKRDKAMRRQILDKKNLDWLELSGRSLLDSDLLARWDIQIKEARKSLKLGKKMQIFVTSRPFVGDFKTGLHRGLQKRTFDCVSGCVGSTVFGRG</sequence>
<dbReference type="Proteomes" id="UP001396334">
    <property type="component" value="Unassembled WGS sequence"/>
</dbReference>
<protein>
    <submittedName>
        <fullName evidence="1">Uncharacterized protein</fullName>
    </submittedName>
</protein>
<organism evidence="1 2">
    <name type="scientific">Hibiscus sabdariffa</name>
    <name type="common">roselle</name>
    <dbReference type="NCBI Taxonomy" id="183260"/>
    <lineage>
        <taxon>Eukaryota</taxon>
        <taxon>Viridiplantae</taxon>
        <taxon>Streptophyta</taxon>
        <taxon>Embryophyta</taxon>
        <taxon>Tracheophyta</taxon>
        <taxon>Spermatophyta</taxon>
        <taxon>Magnoliopsida</taxon>
        <taxon>eudicotyledons</taxon>
        <taxon>Gunneridae</taxon>
        <taxon>Pentapetalae</taxon>
        <taxon>rosids</taxon>
        <taxon>malvids</taxon>
        <taxon>Malvales</taxon>
        <taxon>Malvaceae</taxon>
        <taxon>Malvoideae</taxon>
        <taxon>Hibiscus</taxon>
    </lineage>
</organism>
<evidence type="ECO:0000313" key="2">
    <source>
        <dbReference type="Proteomes" id="UP001396334"/>
    </source>
</evidence>
<proteinExistence type="predicted"/>
<evidence type="ECO:0000313" key="1">
    <source>
        <dbReference type="EMBL" id="KAK9034612.1"/>
    </source>
</evidence>